<evidence type="ECO:0000256" key="6">
    <source>
        <dbReference type="ARBA" id="ARBA00023136"/>
    </source>
</evidence>
<gene>
    <name evidence="9" type="ORF">HYH02_003499</name>
</gene>
<keyword evidence="5" id="KW-0496">Mitochondrion</keyword>
<dbReference type="Gene3D" id="3.10.450.240">
    <property type="match status" value="1"/>
</dbReference>
<evidence type="ECO:0000256" key="3">
    <source>
        <dbReference type="ARBA" id="ARBA00022792"/>
    </source>
</evidence>
<organism evidence="9 10">
    <name type="scientific">Chlamydomonas schloesseri</name>
    <dbReference type="NCBI Taxonomy" id="2026947"/>
    <lineage>
        <taxon>Eukaryota</taxon>
        <taxon>Viridiplantae</taxon>
        <taxon>Chlorophyta</taxon>
        <taxon>core chlorophytes</taxon>
        <taxon>Chlorophyceae</taxon>
        <taxon>CS clade</taxon>
        <taxon>Chlamydomonadales</taxon>
        <taxon>Chlamydomonadaceae</taxon>
        <taxon>Chlamydomonas</taxon>
    </lineage>
</organism>
<dbReference type="PANTHER" id="PTHR10721:SF1">
    <property type="entry name" value="MITOCHONDRIAL IMPORT INNER MEMBRANE TRANSLOCASE SUBUNIT TIM44"/>
    <property type="match status" value="1"/>
</dbReference>
<keyword evidence="6" id="KW-0472">Membrane</keyword>
<dbReference type="GO" id="GO:0030150">
    <property type="term" value="P:protein import into mitochondrial matrix"/>
    <property type="evidence" value="ECO:0007669"/>
    <property type="project" value="TreeGrafter"/>
</dbReference>
<evidence type="ECO:0000313" key="9">
    <source>
        <dbReference type="EMBL" id="KAG2451719.1"/>
    </source>
</evidence>
<evidence type="ECO:0000256" key="1">
    <source>
        <dbReference type="ARBA" id="ARBA00004273"/>
    </source>
</evidence>
<evidence type="ECO:0000256" key="2">
    <source>
        <dbReference type="ARBA" id="ARBA00009597"/>
    </source>
</evidence>
<dbReference type="SUPFAM" id="SSF54427">
    <property type="entry name" value="NTF2-like"/>
    <property type="match status" value="1"/>
</dbReference>
<dbReference type="PANTHER" id="PTHR10721">
    <property type="entry name" value="MITOCHONDRIAL IMPORT INNER MEMBRANE TRANSLOCASE SUBUNIT TIM44"/>
    <property type="match status" value="1"/>
</dbReference>
<evidence type="ECO:0000256" key="7">
    <source>
        <dbReference type="SAM" id="MobiDB-lite"/>
    </source>
</evidence>
<dbReference type="GO" id="GO:0005743">
    <property type="term" value="C:mitochondrial inner membrane"/>
    <property type="evidence" value="ECO:0007669"/>
    <property type="project" value="UniProtKB-SubCell"/>
</dbReference>
<dbReference type="InterPro" id="IPR032710">
    <property type="entry name" value="NTF2-like_dom_sf"/>
</dbReference>
<dbReference type="InterPro" id="IPR007379">
    <property type="entry name" value="Tim44-like_dom"/>
</dbReference>
<dbReference type="OrthoDB" id="10265990at2759"/>
<evidence type="ECO:0000313" key="10">
    <source>
        <dbReference type="Proteomes" id="UP000613740"/>
    </source>
</evidence>
<evidence type="ECO:0000256" key="4">
    <source>
        <dbReference type="ARBA" id="ARBA00022946"/>
    </source>
</evidence>
<reference evidence="9" key="1">
    <citation type="journal article" date="2020" name="bioRxiv">
        <title>Comparative genomics of Chlamydomonas.</title>
        <authorList>
            <person name="Craig R.J."/>
            <person name="Hasan A.R."/>
            <person name="Ness R.W."/>
            <person name="Keightley P.D."/>
        </authorList>
    </citation>
    <scope>NUCLEOTIDE SEQUENCE</scope>
    <source>
        <strain evidence="9">CCAP 11/173</strain>
    </source>
</reference>
<evidence type="ECO:0000259" key="8">
    <source>
        <dbReference type="SMART" id="SM00978"/>
    </source>
</evidence>
<dbReference type="SMART" id="SM00978">
    <property type="entry name" value="Tim44"/>
    <property type="match status" value="1"/>
</dbReference>
<sequence>MASAQTQRALLALAQPLGVALGSSRAIWTSRSVLSEPQKSEASTSAAGQQQSQQQEQAGPSASSSEQQAQNFYNNFKAGFEDLKNKAGAAAGAGAGSGGEPAAKRLLQTLAQDLRETLLPAQDITSATRAYTGPVASATYDGPTALVLAKQQATGWQKVWNSVSEKLGTIPGVSKLLNLKVTDTNAYKKGQELVEDLKDKYETSDHPMVHKVEELKSSMFTGSEASRAMREIRVRDQAFDMNRFVQSVKLDAPVVVKAFLKHDLETLSQHCGPELMERFAGIFKHFNEQGLFEDPSILFIGDVEIVEVRLMDDDPFIIAQFHCQQLKCTRDKFGNVVDGDANTIQRVYYFWGLQQERTPVVTAEGKVLPPRWVIKDMMWQSMLALV</sequence>
<comment type="caution">
    <text evidence="9">The sequence shown here is derived from an EMBL/GenBank/DDBJ whole genome shotgun (WGS) entry which is preliminary data.</text>
</comment>
<feature type="domain" description="Tim44-like" evidence="8">
    <location>
        <begin position="225"/>
        <end position="366"/>
    </location>
</feature>
<dbReference type="EMBL" id="JAEHOD010000007">
    <property type="protein sequence ID" value="KAG2451719.1"/>
    <property type="molecule type" value="Genomic_DNA"/>
</dbReference>
<dbReference type="InterPro" id="IPR039544">
    <property type="entry name" value="Tim44-like"/>
</dbReference>
<protein>
    <recommendedName>
        <fullName evidence="8">Tim44-like domain-containing protein</fullName>
    </recommendedName>
</protein>
<evidence type="ECO:0000256" key="5">
    <source>
        <dbReference type="ARBA" id="ARBA00023128"/>
    </source>
</evidence>
<dbReference type="Proteomes" id="UP000613740">
    <property type="component" value="Unassembled WGS sequence"/>
</dbReference>
<keyword evidence="3" id="KW-0999">Mitochondrion inner membrane</keyword>
<name>A0A836BA23_9CHLO</name>
<comment type="subcellular location">
    <subcellularLocation>
        <location evidence="1">Mitochondrion inner membrane</location>
    </subcellularLocation>
</comment>
<comment type="similarity">
    <text evidence="2">Belongs to the Tim44 family.</text>
</comment>
<keyword evidence="4" id="KW-0809">Transit peptide</keyword>
<keyword evidence="10" id="KW-1185">Reference proteome</keyword>
<feature type="compositionally biased region" description="Low complexity" evidence="7">
    <location>
        <begin position="40"/>
        <end position="67"/>
    </location>
</feature>
<dbReference type="AlphaFoldDB" id="A0A836BA23"/>
<dbReference type="GO" id="GO:0051087">
    <property type="term" value="F:protein-folding chaperone binding"/>
    <property type="evidence" value="ECO:0007669"/>
    <property type="project" value="TreeGrafter"/>
</dbReference>
<feature type="region of interest" description="Disordered" evidence="7">
    <location>
        <begin position="32"/>
        <end position="67"/>
    </location>
</feature>
<dbReference type="Pfam" id="PF04280">
    <property type="entry name" value="Tim44"/>
    <property type="match status" value="1"/>
</dbReference>
<proteinExistence type="inferred from homology"/>
<accession>A0A836BA23</accession>